<organism evidence="12 13">
    <name type="scientific">Malassezia obtusa</name>
    <dbReference type="NCBI Taxonomy" id="76774"/>
    <lineage>
        <taxon>Eukaryota</taxon>
        <taxon>Fungi</taxon>
        <taxon>Dikarya</taxon>
        <taxon>Basidiomycota</taxon>
        <taxon>Ustilaginomycotina</taxon>
        <taxon>Malasseziomycetes</taxon>
        <taxon>Malasseziales</taxon>
        <taxon>Malasseziaceae</taxon>
        <taxon>Malassezia</taxon>
    </lineage>
</organism>
<dbReference type="EMBL" id="CP119939">
    <property type="protein sequence ID" value="WFD03922.1"/>
    <property type="molecule type" value="Genomic_DNA"/>
</dbReference>
<feature type="transmembrane region" description="Helical" evidence="10">
    <location>
        <begin position="614"/>
        <end position="642"/>
    </location>
</feature>
<evidence type="ECO:0000256" key="2">
    <source>
        <dbReference type="ARBA" id="ARBA00009137"/>
    </source>
</evidence>
<feature type="region of interest" description="Disordered" evidence="11">
    <location>
        <begin position="912"/>
        <end position="989"/>
    </location>
</feature>
<dbReference type="PIRSF" id="PIRSF002450">
    <property type="entry name" value="K+_transpter_TRK"/>
    <property type="match status" value="1"/>
</dbReference>
<dbReference type="AlphaFoldDB" id="A0AAF0E2L9"/>
<evidence type="ECO:0000256" key="5">
    <source>
        <dbReference type="ARBA" id="ARBA00022692"/>
    </source>
</evidence>
<keyword evidence="7 10" id="KW-1133">Transmembrane helix</keyword>
<feature type="compositionally biased region" description="Low complexity" evidence="11">
    <location>
        <begin position="237"/>
        <end position="248"/>
    </location>
</feature>
<evidence type="ECO:0000256" key="4">
    <source>
        <dbReference type="ARBA" id="ARBA00022538"/>
    </source>
</evidence>
<dbReference type="GO" id="GO:1990573">
    <property type="term" value="P:potassium ion import across plasma membrane"/>
    <property type="evidence" value="ECO:0007669"/>
    <property type="project" value="TreeGrafter"/>
</dbReference>
<dbReference type="InterPro" id="IPR003445">
    <property type="entry name" value="Cat_transpt"/>
</dbReference>
<evidence type="ECO:0000256" key="3">
    <source>
        <dbReference type="ARBA" id="ARBA00022448"/>
    </source>
</evidence>
<name>A0AAF0E2L9_9BASI</name>
<dbReference type="Pfam" id="PF02386">
    <property type="entry name" value="TrkH"/>
    <property type="match status" value="1"/>
</dbReference>
<comment type="subcellular location">
    <subcellularLocation>
        <location evidence="1">Membrane</location>
        <topology evidence="1">Multi-pass membrane protein</topology>
    </subcellularLocation>
</comment>
<feature type="transmembrane region" description="Helical" evidence="10">
    <location>
        <begin position="584"/>
        <end position="602"/>
    </location>
</feature>
<dbReference type="NCBIfam" id="TIGR00934">
    <property type="entry name" value="2a38euk"/>
    <property type="match status" value="1"/>
</dbReference>
<dbReference type="GO" id="GO:0005886">
    <property type="term" value="C:plasma membrane"/>
    <property type="evidence" value="ECO:0007669"/>
    <property type="project" value="InterPro"/>
</dbReference>
<reference evidence="12" key="1">
    <citation type="submission" date="2023-03" db="EMBL/GenBank/DDBJ databases">
        <title>Mating type loci evolution in Malassezia.</title>
        <authorList>
            <person name="Coelho M.A."/>
        </authorList>
    </citation>
    <scope>NUCLEOTIDE SEQUENCE</scope>
    <source>
        <strain evidence="12">CBS 7876</strain>
    </source>
</reference>
<dbReference type="InterPro" id="IPR051143">
    <property type="entry name" value="TrkH_K-transport"/>
</dbReference>
<evidence type="ECO:0000256" key="8">
    <source>
        <dbReference type="ARBA" id="ARBA00023065"/>
    </source>
</evidence>
<keyword evidence="8 10" id="KW-0406">Ion transport</keyword>
<evidence type="ECO:0000256" key="10">
    <source>
        <dbReference type="PIRNR" id="PIRNR002450"/>
    </source>
</evidence>
<evidence type="ECO:0000313" key="12">
    <source>
        <dbReference type="EMBL" id="WFD03922.1"/>
    </source>
</evidence>
<feature type="transmembrane region" description="Helical" evidence="10">
    <location>
        <begin position="677"/>
        <end position="697"/>
    </location>
</feature>
<keyword evidence="5 10" id="KW-0812">Transmembrane</keyword>
<keyword evidence="4 10" id="KW-0633">Potassium transport</keyword>
<dbReference type="PANTHER" id="PTHR31064:SF30">
    <property type="entry name" value="HIGH-AFFINITY POTASSIUM TRANSPORT PROTEIN-RELATED"/>
    <property type="match status" value="1"/>
</dbReference>
<feature type="compositionally biased region" description="Polar residues" evidence="11">
    <location>
        <begin position="945"/>
        <end position="958"/>
    </location>
</feature>
<dbReference type="GO" id="GO:0030007">
    <property type="term" value="P:intracellular potassium ion homeostasis"/>
    <property type="evidence" value="ECO:0007669"/>
    <property type="project" value="UniProtKB-UniRule"/>
</dbReference>
<accession>A0AAF0E2L9</accession>
<dbReference type="GO" id="GO:0140107">
    <property type="term" value="F:high-affinity potassium ion transmembrane transporter activity"/>
    <property type="evidence" value="ECO:0007669"/>
    <property type="project" value="TreeGrafter"/>
</dbReference>
<evidence type="ECO:0000256" key="6">
    <source>
        <dbReference type="ARBA" id="ARBA00022958"/>
    </source>
</evidence>
<dbReference type="PANTHER" id="PTHR31064">
    <property type="entry name" value="POTASSIUM TRANSPORT PROTEIN DDB_G0292412-RELATED"/>
    <property type="match status" value="1"/>
</dbReference>
<protein>
    <recommendedName>
        <fullName evidence="10">Potassium transport protein</fullName>
    </recommendedName>
</protein>
<keyword evidence="9 10" id="KW-0472">Membrane</keyword>
<dbReference type="InterPro" id="IPR004773">
    <property type="entry name" value="K/Na_transp_Trk1/HKT1"/>
</dbReference>
<evidence type="ECO:0000256" key="11">
    <source>
        <dbReference type="SAM" id="MobiDB-lite"/>
    </source>
</evidence>
<dbReference type="Proteomes" id="UP001214603">
    <property type="component" value="Chromosome 6"/>
</dbReference>
<gene>
    <name evidence="12" type="ORF">MOBT1_002619</name>
</gene>
<evidence type="ECO:0000256" key="1">
    <source>
        <dbReference type="ARBA" id="ARBA00004141"/>
    </source>
</evidence>
<keyword evidence="3 10" id="KW-0813">Transport</keyword>
<feature type="compositionally biased region" description="Pro residues" evidence="11">
    <location>
        <begin position="978"/>
        <end position="989"/>
    </location>
</feature>
<evidence type="ECO:0000256" key="9">
    <source>
        <dbReference type="ARBA" id="ARBA00023136"/>
    </source>
</evidence>
<evidence type="ECO:0000313" key="13">
    <source>
        <dbReference type="Proteomes" id="UP001214603"/>
    </source>
</evidence>
<sequence length="989" mass="110486">MESDQGSAMEEPRGALARFGLSLKRFARMYMNYYRVHLLWFIFVILVASGIMYGLRGDTGMAYIDCLFLSASGMTVTGLVTYPASQLTLGQQILVFILMSMGNLVVNSMVIVLLRRHFFGKKFRKVVKRSASVRARMRDIEHQERQHHEEEVERVRRFFGLRHIGHDVRDTHDEKRRHKPHGAEKPKGAGANKRPKLHAGMVQRMDEPARQVNPTGQMTTMVANREPDEPHAPGTPSEPHAPSEPSEPTLLGSNEPTATSILQSGDAPSDAPGDAPTSIRIAEPDKPEPSARVSEDRGLGVRIADADKSPGVRIAEPEKPPVVTAEPERIEPAAERTPATPAAERHAFLDPGPRDIPMRRRSLEQERPKDANPVRRVHTVSFAEQAPEVKHDPELLRPRRAVTMGGTEPFAARTPSLARTNTMQTGSEAASHPRAALHRTMTRNMNRGLGGFPSPMDWAMGILESLNMKQRLRVPRSSTMASAYPERSSTIESGGPTRLAPYLTFDATVTGNSHFHNLTHAQRNELGGVEYRALDVLAWLIPAYWLGWFLLAIVITTPYMASRSAAQYRAVIDDQPKPPHNPEWFWVFNTMSAITNTGMSLADVSFQEGLRNGYMMLIPVTVLVLVGNTAYPVMLRFLIWLLSKCVWRESRLYESLRFLLDHPRRCFVYLFPRENTWFLFGLILFLTIVDWFFLMILDLQRRKEAQSVGAWVFDALFQSVAIRSAGFQTFNVLDLAPAEQMLQVFMMYLAVFPLTMAVRTTNVYEEGSLGVYDEEPPPDPDTADDGRAVWGRFLSEQVRRQLAFDLWWIALAVWIVLIAEQGKIEDREKYPNLTIFTILYELVSAYGTVGISCGAQYHNSSLVGDFTVISKLIVIAVMVRGRHRGLPSAIDRAIMLPSELHAYDQTHDMHYTTPRTLSTEPGPPPDASDDEPHAADAPSARASGVQPSMSSTGLQRVSTMPAHVHTDLAPIAEAATPESPPKPPSVHSL</sequence>
<feature type="region of interest" description="Disordered" evidence="11">
    <location>
        <begin position="166"/>
        <end position="195"/>
    </location>
</feature>
<feature type="transmembrane region" description="Helical" evidence="10">
    <location>
        <begin position="62"/>
        <end position="81"/>
    </location>
</feature>
<feature type="transmembrane region" description="Helical" evidence="10">
    <location>
        <begin position="38"/>
        <end position="55"/>
    </location>
</feature>
<dbReference type="InterPro" id="IPR015958">
    <property type="entry name" value="Trk1_fungi"/>
</dbReference>
<feature type="transmembrane region" description="Helical" evidence="10">
    <location>
        <begin position="93"/>
        <end position="114"/>
    </location>
</feature>
<feature type="transmembrane region" description="Helical" evidence="10">
    <location>
        <begin position="536"/>
        <end position="561"/>
    </location>
</feature>
<feature type="region of interest" description="Disordered" evidence="11">
    <location>
        <begin position="224"/>
        <end position="356"/>
    </location>
</feature>
<feature type="transmembrane region" description="Helical" evidence="10">
    <location>
        <begin position="802"/>
        <end position="819"/>
    </location>
</feature>
<feature type="compositionally biased region" description="Basic and acidic residues" evidence="11">
    <location>
        <begin position="343"/>
        <end position="356"/>
    </location>
</feature>
<keyword evidence="13" id="KW-1185">Reference proteome</keyword>
<keyword evidence="6 10" id="KW-0630">Potassium</keyword>
<evidence type="ECO:0000256" key="7">
    <source>
        <dbReference type="ARBA" id="ARBA00022989"/>
    </source>
</evidence>
<proteinExistence type="inferred from homology"/>
<comment type="similarity">
    <text evidence="2 10">Belongs to the TrkH potassium transport family.</text>
</comment>
<feature type="compositionally biased region" description="Basic and acidic residues" evidence="11">
    <location>
        <begin position="282"/>
        <end position="319"/>
    </location>
</feature>
<feature type="compositionally biased region" description="Polar residues" evidence="11">
    <location>
        <begin position="251"/>
        <end position="263"/>
    </location>
</feature>